<dbReference type="GO" id="GO:0006865">
    <property type="term" value="P:amino acid transport"/>
    <property type="evidence" value="ECO:0007669"/>
    <property type="project" value="TreeGrafter"/>
</dbReference>
<dbReference type="SMART" id="SM00062">
    <property type="entry name" value="PBPb"/>
    <property type="match status" value="1"/>
</dbReference>
<comment type="similarity">
    <text evidence="1">Belongs to the bacterial solute-binding protein 3 family.</text>
</comment>
<dbReference type="RefSeq" id="WP_059393844.1">
    <property type="nucleotide sequence ID" value="NZ_BOJU01000003.1"/>
</dbReference>
<dbReference type="GO" id="GO:0016020">
    <property type="term" value="C:membrane"/>
    <property type="evidence" value="ECO:0007669"/>
    <property type="project" value="InterPro"/>
</dbReference>
<dbReference type="Proteomes" id="UP000064514">
    <property type="component" value="Unassembled WGS sequence"/>
</dbReference>
<dbReference type="EMBL" id="CAUZLT010000003">
    <property type="protein sequence ID" value="CAK1242661.1"/>
    <property type="molecule type" value="Genomic_DNA"/>
</dbReference>
<evidence type="ECO:0000313" key="8">
    <source>
        <dbReference type="Proteomes" id="UP001314262"/>
    </source>
</evidence>
<keyword evidence="3" id="KW-0732">Signal</keyword>
<keyword evidence="2" id="KW-0813">Transport</keyword>
<dbReference type="AlphaFoldDB" id="A0A3F3H9I2"/>
<evidence type="ECO:0000256" key="1">
    <source>
        <dbReference type="ARBA" id="ARBA00010333"/>
    </source>
</evidence>
<organism evidence="7">
    <name type="scientific">Fructobacillus tropaeoli</name>
    <dbReference type="NCBI Taxonomy" id="709323"/>
    <lineage>
        <taxon>Bacteria</taxon>
        <taxon>Bacillati</taxon>
        <taxon>Bacillota</taxon>
        <taxon>Bacilli</taxon>
        <taxon>Lactobacillales</taxon>
        <taxon>Lactobacillaceae</taxon>
        <taxon>Fructobacillus</taxon>
    </lineage>
</organism>
<dbReference type="Proteomes" id="UP001314262">
    <property type="component" value="Unassembled WGS sequence"/>
</dbReference>
<gene>
    <name evidence="7" type="primary">glnH</name>
    <name evidence="7" type="ORF">FTRO_0041720</name>
    <name evidence="6" type="ORF">R53137_KAKDMLNK_00893</name>
</gene>
<evidence type="ECO:0000256" key="2">
    <source>
        <dbReference type="ARBA" id="ARBA00022448"/>
    </source>
</evidence>
<evidence type="ECO:0000313" key="6">
    <source>
        <dbReference type="EMBL" id="CAK1242661.1"/>
    </source>
</evidence>
<dbReference type="InterPro" id="IPR051455">
    <property type="entry name" value="Bact_solute-bind_prot3"/>
</dbReference>
<evidence type="ECO:0000259" key="4">
    <source>
        <dbReference type="SMART" id="SM00062"/>
    </source>
</evidence>
<dbReference type="EMBL" id="DF968081">
    <property type="protein sequence ID" value="GAP04428.1"/>
    <property type="molecule type" value="Genomic_DNA"/>
</dbReference>
<accession>A0A3F3H9I2</accession>
<reference evidence="6 8" key="2">
    <citation type="submission" date="2023-10" db="EMBL/GenBank/DDBJ databases">
        <authorList>
            <person name="Botero Cardona J."/>
        </authorList>
    </citation>
    <scope>NUCLEOTIDE SEQUENCE [LARGE SCALE GENOMIC DNA]</scope>
    <source>
        <strain evidence="6 8">R-53137</strain>
    </source>
</reference>
<dbReference type="Pfam" id="PF00497">
    <property type="entry name" value="SBP_bac_3"/>
    <property type="match status" value="1"/>
</dbReference>
<dbReference type="PANTHER" id="PTHR30085">
    <property type="entry name" value="AMINO ACID ABC TRANSPORTER PERMEASE"/>
    <property type="match status" value="1"/>
</dbReference>
<dbReference type="GO" id="GO:0005576">
    <property type="term" value="C:extracellular region"/>
    <property type="evidence" value="ECO:0007669"/>
    <property type="project" value="TreeGrafter"/>
</dbReference>
<protein>
    <submittedName>
        <fullName evidence="7">Amino acid ABC transporter periplasmic protein</fullName>
    </submittedName>
    <submittedName>
        <fullName evidence="6">Periplasmic component/domain (HisJ)</fullName>
    </submittedName>
</protein>
<reference evidence="7" key="1">
    <citation type="journal article" date="2015" name="BMC Genomics">
        <title>Comparative genomics of Fructobacillus spp. and Leuconostoc spp. reveals niche-specific evolution of Fructobacillus spp.</title>
        <authorList>
            <person name="Endo A."/>
            <person name="Tanizawa Y."/>
            <person name="Tanaka N."/>
            <person name="Maeno S."/>
            <person name="Kumar H."/>
            <person name="Shiwa Y."/>
            <person name="Okada S."/>
            <person name="Yoshikawa H."/>
            <person name="Dicks L."/>
            <person name="Nakagawa J."/>
            <person name="Arita M."/>
        </authorList>
    </citation>
    <scope>NUCLEOTIDE SEQUENCE [LARGE SCALE GENOMIC DNA]</scope>
    <source>
        <strain evidence="7">F214-1</strain>
    </source>
</reference>
<dbReference type="Gene3D" id="3.40.190.10">
    <property type="entry name" value="Periplasmic binding protein-like II"/>
    <property type="match status" value="2"/>
</dbReference>
<feature type="domain" description="Ionotropic glutamate receptor C-terminal" evidence="5">
    <location>
        <begin position="50"/>
        <end position="276"/>
    </location>
</feature>
<name>A0A3F3H9I2_9LACO</name>
<evidence type="ECO:0000256" key="3">
    <source>
        <dbReference type="ARBA" id="ARBA00022729"/>
    </source>
</evidence>
<feature type="domain" description="Solute-binding protein family 3/N-terminal" evidence="4">
    <location>
        <begin position="50"/>
        <end position="277"/>
    </location>
</feature>
<dbReference type="InterPro" id="IPR001638">
    <property type="entry name" value="Solute-binding_3/MltF_N"/>
</dbReference>
<proteinExistence type="inferred from homology"/>
<evidence type="ECO:0000259" key="5">
    <source>
        <dbReference type="SMART" id="SM00079"/>
    </source>
</evidence>
<keyword evidence="8" id="KW-1185">Reference proteome</keyword>
<dbReference type="GO" id="GO:0030288">
    <property type="term" value="C:outer membrane-bounded periplasmic space"/>
    <property type="evidence" value="ECO:0007669"/>
    <property type="project" value="TreeGrafter"/>
</dbReference>
<dbReference type="InterPro" id="IPR001320">
    <property type="entry name" value="Iontro_rcpt_C"/>
</dbReference>
<dbReference type="SUPFAM" id="SSF53850">
    <property type="entry name" value="Periplasmic binding protein-like II"/>
    <property type="match status" value="1"/>
</dbReference>
<evidence type="ECO:0000313" key="7">
    <source>
        <dbReference type="EMBL" id="GAP04428.1"/>
    </source>
</evidence>
<dbReference type="PANTHER" id="PTHR30085:SF6">
    <property type="entry name" value="ABC TRANSPORTER GLUTAMINE-BINDING PROTEIN GLNH"/>
    <property type="match status" value="1"/>
</dbReference>
<dbReference type="STRING" id="709323.GCA_001047135_00979"/>
<dbReference type="GO" id="GO:0015276">
    <property type="term" value="F:ligand-gated monoatomic ion channel activity"/>
    <property type="evidence" value="ECO:0007669"/>
    <property type="project" value="InterPro"/>
</dbReference>
<dbReference type="SMART" id="SM00079">
    <property type="entry name" value="PBPe"/>
    <property type="match status" value="1"/>
</dbReference>
<sequence>MEKIRKRRFGIIASLVLAALILLGAFWASVTIDKNKTHQDTLARVEKKGQITWGVKADTKLFGLMDTKTAQPAGFEIDLAKAMTAQIAKQTNTKLSAAFVPVSSASRIQLLKNTNIDGLISTMTITPERAKIVDFTNVYFNAGQSLLVKKDSGIQSVKDMNDPKYTVLVVVGTTAAQETKKYAPKAKIIALQDYASAMQALKSGQGQALSTDNAILYGLATENPEYHLVGGVFTKAPYGMAFDHNQKPMTKQANRALKTLQENGTYNRLVEKWFHNVPGLDWHDLEVNK</sequence>